<dbReference type="PANTHER" id="PTHR43300">
    <property type="entry name" value="ACETYLTRANSFERASE"/>
    <property type="match status" value="1"/>
</dbReference>
<gene>
    <name evidence="8" type="ORF">MACH26_32730</name>
</gene>
<dbReference type="InterPro" id="IPR020019">
    <property type="entry name" value="AcTrfase_PglD-like"/>
</dbReference>
<dbReference type="KEGG" id="pmaw:MACH26_32730"/>
<dbReference type="Gene3D" id="2.160.10.10">
    <property type="entry name" value="Hexapeptide repeat proteins"/>
    <property type="match status" value="1"/>
</dbReference>
<dbReference type="Proteomes" id="UP001333710">
    <property type="component" value="Chromosome"/>
</dbReference>
<evidence type="ECO:0000256" key="4">
    <source>
        <dbReference type="ARBA" id="ARBA00023315"/>
    </source>
</evidence>
<dbReference type="GO" id="GO:0016746">
    <property type="term" value="F:acyltransferase activity"/>
    <property type="evidence" value="ECO:0007669"/>
    <property type="project" value="UniProtKB-KW"/>
</dbReference>
<feature type="binding site" evidence="6">
    <location>
        <position position="75"/>
    </location>
    <ligand>
        <name>substrate</name>
    </ligand>
</feature>
<keyword evidence="2" id="KW-0808">Transferase</keyword>
<dbReference type="PROSITE" id="PS00101">
    <property type="entry name" value="HEXAPEP_TRANSFERASES"/>
    <property type="match status" value="1"/>
</dbReference>
<dbReference type="Pfam" id="PF00132">
    <property type="entry name" value="Hexapep"/>
    <property type="match status" value="1"/>
</dbReference>
<evidence type="ECO:0000313" key="8">
    <source>
        <dbReference type="EMBL" id="BDX07752.1"/>
    </source>
</evidence>
<evidence type="ECO:0000256" key="2">
    <source>
        <dbReference type="ARBA" id="ARBA00022679"/>
    </source>
</evidence>
<evidence type="ECO:0000313" key="9">
    <source>
        <dbReference type="Proteomes" id="UP001333710"/>
    </source>
</evidence>
<dbReference type="InterPro" id="IPR018357">
    <property type="entry name" value="Hexapep_transf_CS"/>
</dbReference>
<evidence type="ECO:0000259" key="7">
    <source>
        <dbReference type="Pfam" id="PF17836"/>
    </source>
</evidence>
<accession>A0AA48HS74</accession>
<feature type="active site" description="Proton acceptor" evidence="5">
    <location>
        <position position="145"/>
    </location>
</feature>
<dbReference type="RefSeq" id="WP_338293850.1">
    <property type="nucleotide sequence ID" value="NZ_AP027272.1"/>
</dbReference>
<keyword evidence="9" id="KW-1185">Reference proteome</keyword>
<comment type="similarity">
    <text evidence="1">Belongs to the transferase hexapeptide repeat family.</text>
</comment>
<dbReference type="NCBIfam" id="TIGR03570">
    <property type="entry name" value="NeuD_NnaD"/>
    <property type="match status" value="1"/>
</dbReference>
<dbReference type="InterPro" id="IPR011004">
    <property type="entry name" value="Trimer_LpxA-like_sf"/>
</dbReference>
<keyword evidence="3" id="KW-0677">Repeat</keyword>
<dbReference type="Pfam" id="PF17836">
    <property type="entry name" value="PglD_N"/>
    <property type="match status" value="1"/>
</dbReference>
<feature type="binding site" evidence="6">
    <location>
        <position position="154"/>
    </location>
    <ligand>
        <name>acetyl-CoA</name>
        <dbReference type="ChEBI" id="CHEBI:57288"/>
    </ligand>
</feature>
<reference evidence="8" key="1">
    <citation type="submission" date="2023-01" db="EMBL/GenBank/DDBJ databases">
        <title>Complete genome sequence of Planctobacterium marinum strain Dej080120_11.</title>
        <authorList>
            <person name="Ueki S."/>
            <person name="Maruyama F."/>
        </authorList>
    </citation>
    <scope>NUCLEOTIDE SEQUENCE</scope>
    <source>
        <strain evidence="8">Dej080120_11</strain>
    </source>
</reference>
<feature type="domain" description="PglD N-terminal" evidence="7">
    <location>
        <begin position="9"/>
        <end position="79"/>
    </location>
</feature>
<feature type="site" description="Increases basicity of active site His" evidence="5">
    <location>
        <position position="146"/>
    </location>
</feature>
<proteinExistence type="inferred from homology"/>
<organism evidence="8 9">
    <name type="scientific">Planctobacterium marinum</name>
    <dbReference type="NCBI Taxonomy" id="1631968"/>
    <lineage>
        <taxon>Bacteria</taxon>
        <taxon>Pseudomonadati</taxon>
        <taxon>Pseudomonadota</taxon>
        <taxon>Gammaproteobacteria</taxon>
        <taxon>Alteromonadales</taxon>
        <taxon>Alteromonadaceae</taxon>
        <taxon>Planctobacterium</taxon>
    </lineage>
</organism>
<evidence type="ECO:0000256" key="3">
    <source>
        <dbReference type="ARBA" id="ARBA00022737"/>
    </source>
</evidence>
<keyword evidence="4" id="KW-0012">Acyltransferase</keyword>
<dbReference type="AlphaFoldDB" id="A0AA48HS74"/>
<dbReference type="InterPro" id="IPR041561">
    <property type="entry name" value="PglD_N"/>
</dbReference>
<evidence type="ECO:0000256" key="5">
    <source>
        <dbReference type="PIRSR" id="PIRSR620019-1"/>
    </source>
</evidence>
<dbReference type="CDD" id="cd03360">
    <property type="entry name" value="LbH_AT_putative"/>
    <property type="match status" value="1"/>
</dbReference>
<dbReference type="Gene3D" id="3.40.50.20">
    <property type="match status" value="1"/>
</dbReference>
<dbReference type="InterPro" id="IPR001451">
    <property type="entry name" value="Hexapep"/>
</dbReference>
<name>A0AA48HS74_9ALTE</name>
<evidence type="ECO:0000256" key="6">
    <source>
        <dbReference type="PIRSR" id="PIRSR620019-2"/>
    </source>
</evidence>
<evidence type="ECO:0000256" key="1">
    <source>
        <dbReference type="ARBA" id="ARBA00007274"/>
    </source>
</evidence>
<dbReference type="InterPro" id="IPR050179">
    <property type="entry name" value="Trans_hexapeptide_repeat"/>
</dbReference>
<dbReference type="PANTHER" id="PTHR43300:SF7">
    <property type="entry name" value="UDP-N-ACETYLBACILLOSAMINE N-ACETYLTRANSFERASE"/>
    <property type="match status" value="1"/>
</dbReference>
<dbReference type="EMBL" id="AP027272">
    <property type="protein sequence ID" value="BDX07752.1"/>
    <property type="molecule type" value="Genomic_DNA"/>
</dbReference>
<dbReference type="SUPFAM" id="SSF51161">
    <property type="entry name" value="Trimeric LpxA-like enzymes"/>
    <property type="match status" value="1"/>
</dbReference>
<protein>
    <submittedName>
        <fullName evidence="8">Acetyltransferase</fullName>
    </submittedName>
</protein>
<sequence>MADTKRKQKLLIVGAGGHAVSCIDVVEQQGVYDILGLVGLPEEVGKKVLGYEVLGTDQDLPYLNQYAEAALIAVGQIKTIAPRREIAIQLLELGFTVPVVVSPHAYVSEHAQLGAGTIVMHGAIINANVRIGNFAIINSKALLEHDVQVGEFCHVSTMASINGSCRVGDNCFIGSQACIQDGLIIGSNSVIASNSLLRKNLSEGSSFVGHNNSKND</sequence>